<reference evidence="2" key="1">
    <citation type="journal article" date="2019" name="Int. J. Syst. Evol. Microbiol.">
        <title>The Global Catalogue of Microorganisms (GCM) 10K type strain sequencing project: providing services to taxonomists for standard genome sequencing and annotation.</title>
        <authorList>
            <consortium name="The Broad Institute Genomics Platform"/>
            <consortium name="The Broad Institute Genome Sequencing Center for Infectious Disease"/>
            <person name="Wu L."/>
            <person name="Ma J."/>
        </authorList>
    </citation>
    <scope>NUCLEOTIDE SEQUENCE [LARGE SCALE GENOMIC DNA]</scope>
    <source>
        <strain evidence="2">CGMCC 1.12449</strain>
    </source>
</reference>
<dbReference type="RefSeq" id="WP_381510390.1">
    <property type="nucleotide sequence ID" value="NZ_JBHUEL010000001.1"/>
</dbReference>
<evidence type="ECO:0000313" key="2">
    <source>
        <dbReference type="Proteomes" id="UP001597215"/>
    </source>
</evidence>
<protein>
    <submittedName>
        <fullName evidence="1">Uncharacterized protein</fullName>
    </submittedName>
</protein>
<comment type="caution">
    <text evidence="1">The sequence shown here is derived from an EMBL/GenBank/DDBJ whole genome shotgun (WGS) entry which is preliminary data.</text>
</comment>
<evidence type="ECO:0000313" key="1">
    <source>
        <dbReference type="EMBL" id="MFD1765251.1"/>
    </source>
</evidence>
<accession>A0ABW4MAZ6</accession>
<gene>
    <name evidence="1" type="ORF">ACFSAG_00145</name>
</gene>
<name>A0ABW4MAZ6_9SPHN</name>
<dbReference type="Proteomes" id="UP001597215">
    <property type="component" value="Unassembled WGS sequence"/>
</dbReference>
<organism evidence="1 2">
    <name type="scientific">Sphingorhabdus buctiana</name>
    <dbReference type="NCBI Taxonomy" id="1508805"/>
    <lineage>
        <taxon>Bacteria</taxon>
        <taxon>Pseudomonadati</taxon>
        <taxon>Pseudomonadota</taxon>
        <taxon>Alphaproteobacteria</taxon>
        <taxon>Sphingomonadales</taxon>
        <taxon>Sphingomonadaceae</taxon>
        <taxon>Sphingorhabdus</taxon>
    </lineage>
</organism>
<sequence length="68" mass="7678">MAFDFDEAGDFGSEHDAREWAERNNIDLADLHIRNRGDRGVTLSVRRSALGDSARSDLTYGRRTGFFS</sequence>
<proteinExistence type="predicted"/>
<keyword evidence="2" id="KW-1185">Reference proteome</keyword>
<dbReference type="EMBL" id="JBHUEL010000001">
    <property type="protein sequence ID" value="MFD1765251.1"/>
    <property type="molecule type" value="Genomic_DNA"/>
</dbReference>